<reference evidence="1" key="1">
    <citation type="submission" date="2019-04" db="EMBL/GenBank/DDBJ databases">
        <title>Friends and foes A comparative genomics studyof 23 Aspergillus species from section Flavi.</title>
        <authorList>
            <consortium name="DOE Joint Genome Institute"/>
            <person name="Kjaerbolling I."/>
            <person name="Vesth T."/>
            <person name="Frisvad J.C."/>
            <person name="Nybo J.L."/>
            <person name="Theobald S."/>
            <person name="Kildgaard S."/>
            <person name="Isbrandt T."/>
            <person name="Kuo A."/>
            <person name="Sato A."/>
            <person name="Lyhne E.K."/>
            <person name="Kogle M.E."/>
            <person name="Wiebenga A."/>
            <person name="Kun R.S."/>
            <person name="Lubbers R.J."/>
            <person name="Makela M.R."/>
            <person name="Barry K."/>
            <person name="Chovatia M."/>
            <person name="Clum A."/>
            <person name="Daum C."/>
            <person name="Haridas S."/>
            <person name="He G."/>
            <person name="LaButti K."/>
            <person name="Lipzen A."/>
            <person name="Mondo S."/>
            <person name="Riley R."/>
            <person name="Salamov A."/>
            <person name="Simmons B.A."/>
            <person name="Magnuson J.K."/>
            <person name="Henrissat B."/>
            <person name="Mortensen U.H."/>
            <person name="Larsen T.O."/>
            <person name="Devries R.P."/>
            <person name="Grigoriev I.V."/>
            <person name="Machida M."/>
            <person name="Baker S.E."/>
            <person name="Andersen M.R."/>
        </authorList>
    </citation>
    <scope>NUCLEOTIDE SEQUENCE [LARGE SCALE GENOMIC DNA]</scope>
    <source>
        <strain evidence="1">IBT 14317</strain>
    </source>
</reference>
<gene>
    <name evidence="1" type="ORF">BDV23DRAFT_174736</name>
</gene>
<dbReference type="EMBL" id="ML735294">
    <property type="protein sequence ID" value="KAE8387381.1"/>
    <property type="molecule type" value="Genomic_DNA"/>
</dbReference>
<dbReference type="AlphaFoldDB" id="A0A5N7BZW1"/>
<dbReference type="SUPFAM" id="SSF53474">
    <property type="entry name" value="alpha/beta-Hydrolases"/>
    <property type="match status" value="1"/>
</dbReference>
<dbReference type="OrthoDB" id="94039at2759"/>
<sequence length="300" mass="33093">MSTDIFHVTEHTAPACHIRECPGSTVRSQEEALALHVKQYTPLEQADPIPVSTITIIAAHAYGFPKELYKPLWDVVHYQLKQNGFYFRSIWVADMSSMGQSGMPRPLMGISKSFGGNILTNLALMCPRLPTTVVLLDPVIQPTVTQGLGTDPPRAVNYALRRPDIWPNRKTAASAHAKLWRRWDCRCVELMIKFGFGDLPTALYPEMPKGTDPSNPAMTLTTSKYREFLGFSKLTLQSTALRMGSFRLPNLRPPALWNLGAKSFLGVGGSGGSSQGKVKEVILPEGSHIFPIEDVDQTAS</sequence>
<dbReference type="Proteomes" id="UP000326877">
    <property type="component" value="Unassembled WGS sequence"/>
</dbReference>
<dbReference type="Gene3D" id="3.40.50.1820">
    <property type="entry name" value="alpha/beta hydrolase"/>
    <property type="match status" value="1"/>
</dbReference>
<dbReference type="InterPro" id="IPR029058">
    <property type="entry name" value="AB_hydrolase_fold"/>
</dbReference>
<accession>A0A5N7BZW1</accession>
<organism evidence="1">
    <name type="scientific">Petromyces alliaceus</name>
    <name type="common">Aspergillus alliaceus</name>
    <dbReference type="NCBI Taxonomy" id="209559"/>
    <lineage>
        <taxon>Eukaryota</taxon>
        <taxon>Fungi</taxon>
        <taxon>Dikarya</taxon>
        <taxon>Ascomycota</taxon>
        <taxon>Pezizomycotina</taxon>
        <taxon>Eurotiomycetes</taxon>
        <taxon>Eurotiomycetidae</taxon>
        <taxon>Eurotiales</taxon>
        <taxon>Aspergillaceae</taxon>
        <taxon>Aspergillus</taxon>
        <taxon>Aspergillus subgen. Circumdati</taxon>
    </lineage>
</organism>
<evidence type="ECO:0000313" key="1">
    <source>
        <dbReference type="EMBL" id="KAE8387381.1"/>
    </source>
</evidence>
<protein>
    <recommendedName>
        <fullName evidence="2">AB hydrolase-1 domain-containing protein</fullName>
    </recommendedName>
</protein>
<proteinExistence type="predicted"/>
<evidence type="ECO:0008006" key="2">
    <source>
        <dbReference type="Google" id="ProtNLM"/>
    </source>
</evidence>
<name>A0A5N7BZW1_PETAA</name>